<protein>
    <submittedName>
        <fullName evidence="1">Uncharacterized protein</fullName>
    </submittedName>
</protein>
<gene>
    <name evidence="1" type="ORF">YASMINEVIRUS_248</name>
</gene>
<organism evidence="1 2">
    <name type="scientific">Yasminevirus sp. GU-2018</name>
    <dbReference type="NCBI Taxonomy" id="2420051"/>
    <lineage>
        <taxon>Viruses</taxon>
        <taxon>Varidnaviria</taxon>
        <taxon>Bamfordvirae</taxon>
        <taxon>Nucleocytoviricota</taxon>
        <taxon>Megaviricetes</taxon>
        <taxon>Imitervirales</taxon>
        <taxon>Mimiviridae</taxon>
        <taxon>Klosneuvirinae</taxon>
        <taxon>Yasminevirus</taxon>
        <taxon>Yasminevirus saudimassiliense</taxon>
    </lineage>
</organism>
<keyword evidence="2" id="KW-1185">Reference proteome</keyword>
<accession>A0A5K0U7N5</accession>
<evidence type="ECO:0000313" key="1">
    <source>
        <dbReference type="EMBL" id="VBB17785.1"/>
    </source>
</evidence>
<dbReference type="Proteomes" id="UP000594342">
    <property type="component" value="Unassembled WGS sequence"/>
</dbReference>
<proteinExistence type="predicted"/>
<evidence type="ECO:0000313" key="2">
    <source>
        <dbReference type="Proteomes" id="UP000594342"/>
    </source>
</evidence>
<name>A0A5K0U7N5_9VIRU</name>
<comment type="caution">
    <text evidence="1">The sequence shown here is derived from an EMBL/GenBank/DDBJ whole genome shotgun (WGS) entry which is preliminary data.</text>
</comment>
<sequence length="193" mass="22671">MNRTGRKTKKGNDMAINKDKVEAKAEGTGYDSDHSTVIKYEESGRILLRKKVLFEKLCDNKLEYVKDGVCDSFIKYGTPSLDTVIQDIQQKTDIKSKRLTRLLKRLRKEGEPYDEKVSYYAKYIKNGGDLDYHVSEGIKEWFYLNKTEYPELLKIYKDEDKAQAKAFNNYIKKNGTDKYTERIRQTEMVIRLH</sequence>
<reference evidence="1 2" key="1">
    <citation type="submission" date="2018-10" db="EMBL/GenBank/DDBJ databases">
        <authorList>
            <consortium name="IHU Genomes"/>
        </authorList>
    </citation>
    <scope>NUCLEOTIDE SEQUENCE [LARGE SCALE GENOMIC DNA]</scope>
    <source>
        <strain evidence="1 2">A1</strain>
    </source>
</reference>
<dbReference type="EMBL" id="UPSH01000001">
    <property type="protein sequence ID" value="VBB17785.1"/>
    <property type="molecule type" value="Genomic_DNA"/>
</dbReference>